<feature type="domain" description="HTH marR-type" evidence="1">
    <location>
        <begin position="5"/>
        <end position="137"/>
    </location>
</feature>
<dbReference type="RefSeq" id="WP_143776572.1">
    <property type="nucleotide sequence ID" value="NZ_VKKU01000002.1"/>
</dbReference>
<dbReference type="AlphaFoldDB" id="A0A553W9K2"/>
<dbReference type="InterPro" id="IPR000835">
    <property type="entry name" value="HTH_MarR-typ"/>
</dbReference>
<reference evidence="2 3" key="1">
    <citation type="submission" date="2019-07" db="EMBL/GenBank/DDBJ databases">
        <authorList>
            <person name="Park M."/>
        </authorList>
    </citation>
    <scope>NUCLEOTIDE SEQUENCE [LARGE SCALE GENOMIC DNA]</scope>
    <source>
        <strain evidence="2 3">KCTC32445</strain>
    </source>
</reference>
<name>A0A553W9K2_9SPHN</name>
<dbReference type="InterPro" id="IPR036390">
    <property type="entry name" value="WH_DNA-bd_sf"/>
</dbReference>
<dbReference type="InterPro" id="IPR039422">
    <property type="entry name" value="MarR/SlyA-like"/>
</dbReference>
<evidence type="ECO:0000313" key="2">
    <source>
        <dbReference type="EMBL" id="TSB01362.1"/>
    </source>
</evidence>
<dbReference type="EMBL" id="VKKU01000002">
    <property type="protein sequence ID" value="TSB01362.1"/>
    <property type="molecule type" value="Genomic_DNA"/>
</dbReference>
<proteinExistence type="predicted"/>
<protein>
    <submittedName>
        <fullName evidence="2">MarR family transcriptional regulator</fullName>
    </submittedName>
</protein>
<gene>
    <name evidence="2" type="ORF">FOM92_09115</name>
</gene>
<dbReference type="Proteomes" id="UP000320160">
    <property type="component" value="Unassembled WGS sequence"/>
</dbReference>
<dbReference type="Pfam" id="PF12802">
    <property type="entry name" value="MarR_2"/>
    <property type="match status" value="1"/>
</dbReference>
<accession>A0A553W9K2</accession>
<dbReference type="InterPro" id="IPR036388">
    <property type="entry name" value="WH-like_DNA-bd_sf"/>
</dbReference>
<dbReference type="OrthoDB" id="8684664at2"/>
<sequence length="142" mass="15520">MPNDQTQFLLNLTRAYHLLGALSDQLHSGHGLSTATRSILTLLEFRGPLTLSEIARDRAVSRQFIQKLAGSLLKDGFVTTMPNPASKRSPKLQLTASGRQCVADIFAREQAVKDRLAKAISHSELQRVNAVLAKVNEVLTTG</sequence>
<dbReference type="PANTHER" id="PTHR33164">
    <property type="entry name" value="TRANSCRIPTIONAL REGULATOR, MARR FAMILY"/>
    <property type="match status" value="1"/>
</dbReference>
<keyword evidence="3" id="KW-1185">Reference proteome</keyword>
<dbReference type="SMART" id="SM00347">
    <property type="entry name" value="HTH_MARR"/>
    <property type="match status" value="1"/>
</dbReference>
<dbReference type="Gene3D" id="1.10.10.10">
    <property type="entry name" value="Winged helix-like DNA-binding domain superfamily/Winged helix DNA-binding domain"/>
    <property type="match status" value="1"/>
</dbReference>
<dbReference type="GO" id="GO:0006950">
    <property type="term" value="P:response to stress"/>
    <property type="evidence" value="ECO:0007669"/>
    <property type="project" value="TreeGrafter"/>
</dbReference>
<dbReference type="PANTHER" id="PTHR33164:SF99">
    <property type="entry name" value="MARR FAMILY REGULATORY PROTEIN"/>
    <property type="match status" value="1"/>
</dbReference>
<comment type="caution">
    <text evidence="2">The sequence shown here is derived from an EMBL/GenBank/DDBJ whole genome shotgun (WGS) entry which is preliminary data.</text>
</comment>
<dbReference type="SUPFAM" id="SSF46785">
    <property type="entry name" value="Winged helix' DNA-binding domain"/>
    <property type="match status" value="1"/>
</dbReference>
<dbReference type="PROSITE" id="PS50995">
    <property type="entry name" value="HTH_MARR_2"/>
    <property type="match status" value="1"/>
</dbReference>
<evidence type="ECO:0000259" key="1">
    <source>
        <dbReference type="PROSITE" id="PS50995"/>
    </source>
</evidence>
<dbReference type="GO" id="GO:0003700">
    <property type="term" value="F:DNA-binding transcription factor activity"/>
    <property type="evidence" value="ECO:0007669"/>
    <property type="project" value="InterPro"/>
</dbReference>
<evidence type="ECO:0000313" key="3">
    <source>
        <dbReference type="Proteomes" id="UP000320160"/>
    </source>
</evidence>
<organism evidence="2 3">
    <name type="scientific">Sphingorhabdus contaminans</name>
    <dbReference type="NCBI Taxonomy" id="1343899"/>
    <lineage>
        <taxon>Bacteria</taxon>
        <taxon>Pseudomonadati</taxon>
        <taxon>Pseudomonadota</taxon>
        <taxon>Alphaproteobacteria</taxon>
        <taxon>Sphingomonadales</taxon>
        <taxon>Sphingomonadaceae</taxon>
        <taxon>Sphingorhabdus</taxon>
    </lineage>
</organism>